<dbReference type="OrthoDB" id="342981at2759"/>
<dbReference type="InterPro" id="IPR019529">
    <property type="entry name" value="Syntaxin-18_N"/>
</dbReference>
<evidence type="ECO:0000256" key="10">
    <source>
        <dbReference type="SAM" id="Phobius"/>
    </source>
</evidence>
<keyword evidence="3" id="KW-0813">Transport</keyword>
<feature type="compositionally biased region" description="Low complexity" evidence="9">
    <location>
        <begin position="213"/>
        <end position="237"/>
    </location>
</feature>
<evidence type="ECO:0000256" key="8">
    <source>
        <dbReference type="ARBA" id="ARBA00023136"/>
    </source>
</evidence>
<evidence type="ECO:0000256" key="1">
    <source>
        <dbReference type="ARBA" id="ARBA00004211"/>
    </source>
</evidence>
<reference evidence="12 13" key="1">
    <citation type="journal article" date="2019" name="Fungal Biol. Biotechnol.">
        <title>Draft genome sequence of fastidious pathogen Ceratobasidium theobromae, which causes vascular-streak dieback in Theobroma cacao.</title>
        <authorList>
            <person name="Ali S.S."/>
            <person name="Asman A."/>
            <person name="Shao J."/>
            <person name="Firmansyah A.P."/>
            <person name="Susilo A.W."/>
            <person name="Rosmana A."/>
            <person name="McMahon P."/>
            <person name="Junaid M."/>
            <person name="Guest D."/>
            <person name="Kheng T.Y."/>
            <person name="Meinhardt L.W."/>
            <person name="Bailey B.A."/>
        </authorList>
    </citation>
    <scope>NUCLEOTIDE SEQUENCE [LARGE SCALE GENOMIC DNA]</scope>
    <source>
        <strain evidence="12 13">CT2</strain>
    </source>
</reference>
<keyword evidence="5" id="KW-0653">Protein transport</keyword>
<evidence type="ECO:0000256" key="7">
    <source>
        <dbReference type="ARBA" id="ARBA00023054"/>
    </source>
</evidence>
<feature type="region of interest" description="Disordered" evidence="9">
    <location>
        <begin position="191"/>
        <end position="258"/>
    </location>
</feature>
<evidence type="ECO:0000256" key="2">
    <source>
        <dbReference type="ARBA" id="ARBA00009063"/>
    </source>
</evidence>
<dbReference type="GO" id="GO:0015031">
    <property type="term" value="P:protein transport"/>
    <property type="evidence" value="ECO:0007669"/>
    <property type="project" value="UniProtKB-KW"/>
</dbReference>
<dbReference type="PANTHER" id="PTHR15959:SF0">
    <property type="entry name" value="SYNTAXIN-18"/>
    <property type="match status" value="1"/>
</dbReference>
<dbReference type="GO" id="GO:0031201">
    <property type="term" value="C:SNARE complex"/>
    <property type="evidence" value="ECO:0007669"/>
    <property type="project" value="TreeGrafter"/>
</dbReference>
<dbReference type="SUPFAM" id="SSF47661">
    <property type="entry name" value="t-snare proteins"/>
    <property type="match status" value="1"/>
</dbReference>
<feature type="domain" description="SNARE-complex protein Syntaxin-18 N-terminal" evidence="11">
    <location>
        <begin position="5"/>
        <end position="107"/>
    </location>
</feature>
<evidence type="ECO:0000256" key="4">
    <source>
        <dbReference type="ARBA" id="ARBA00022692"/>
    </source>
</evidence>
<dbReference type="Proteomes" id="UP000383932">
    <property type="component" value="Unassembled WGS sequence"/>
</dbReference>
<feature type="transmembrane region" description="Helical" evidence="10">
    <location>
        <begin position="350"/>
        <end position="369"/>
    </location>
</feature>
<dbReference type="InterPro" id="IPR010989">
    <property type="entry name" value="SNARE"/>
</dbReference>
<evidence type="ECO:0000256" key="3">
    <source>
        <dbReference type="ARBA" id="ARBA00022448"/>
    </source>
</evidence>
<gene>
    <name evidence="12" type="ORF">CTheo_1148</name>
</gene>
<evidence type="ECO:0000313" key="12">
    <source>
        <dbReference type="EMBL" id="KAB5595471.1"/>
    </source>
</evidence>
<comment type="subcellular location">
    <subcellularLocation>
        <location evidence="1">Membrane</location>
        <topology evidence="1">Single-pass type IV membrane protein</topology>
    </subcellularLocation>
</comment>
<accession>A0A5N5QV67</accession>
<keyword evidence="8 10" id="KW-0472">Membrane</keyword>
<evidence type="ECO:0000259" key="11">
    <source>
        <dbReference type="Pfam" id="PF10496"/>
    </source>
</evidence>
<keyword evidence="4 10" id="KW-0812">Transmembrane</keyword>
<name>A0A5N5QV67_9AGAM</name>
<dbReference type="AlphaFoldDB" id="A0A5N5QV67"/>
<evidence type="ECO:0000256" key="9">
    <source>
        <dbReference type="SAM" id="MobiDB-lite"/>
    </source>
</evidence>
<organism evidence="12 13">
    <name type="scientific">Ceratobasidium theobromae</name>
    <dbReference type="NCBI Taxonomy" id="1582974"/>
    <lineage>
        <taxon>Eukaryota</taxon>
        <taxon>Fungi</taxon>
        <taxon>Dikarya</taxon>
        <taxon>Basidiomycota</taxon>
        <taxon>Agaricomycotina</taxon>
        <taxon>Agaricomycetes</taxon>
        <taxon>Cantharellales</taxon>
        <taxon>Ceratobasidiaceae</taxon>
        <taxon>Ceratobasidium</taxon>
    </lineage>
</organism>
<dbReference type="FunFam" id="1.20.5.110:FF:000069">
    <property type="entry name" value="Related to syntaxin 18"/>
    <property type="match status" value="1"/>
</dbReference>
<dbReference type="GO" id="GO:0006890">
    <property type="term" value="P:retrograde vesicle-mediated transport, Golgi to endoplasmic reticulum"/>
    <property type="evidence" value="ECO:0007669"/>
    <property type="project" value="TreeGrafter"/>
</dbReference>
<sequence>MTFCNRTEEFRQCVRECVSKIPDAKKRKVDVSRRTTLQLEEEAFARQYLAEAYTILNHLKTLTQLLASIRRPYLNVDPNNHFRPTPGIRNLDMNEMSSEAWANIKSLTNAERDQLDLQANIILSKCAQRVRELEQLDKQHTQLIASRANPLLRVLPARLIQSTDEADADTRSLHRSNIAWYLSRRLAESGAAQKDMQEERVRRQVERATTLGSTMSAPVPTSAATPATTASAWGASSWGRVSQAPPPAPPEESEDDDYDDLELSASQILQFEQENAALLRSVEDTLAAVKVAESRLLDISALQTELVAHLTRQTEVIDQLYDDAIGSQGDVKRANIQLRKARENQADSRIFLIVFLIGASAALLFIHWYN</sequence>
<dbReference type="GO" id="GO:0005783">
    <property type="term" value="C:endoplasmic reticulum"/>
    <property type="evidence" value="ECO:0007669"/>
    <property type="project" value="TreeGrafter"/>
</dbReference>
<proteinExistence type="inferred from homology"/>
<keyword evidence="6 10" id="KW-1133">Transmembrane helix</keyword>
<comment type="caution">
    <text evidence="12">The sequence shown here is derived from an EMBL/GenBank/DDBJ whole genome shotgun (WGS) entry which is preliminary data.</text>
</comment>
<evidence type="ECO:0000313" key="13">
    <source>
        <dbReference type="Proteomes" id="UP000383932"/>
    </source>
</evidence>
<keyword evidence="7" id="KW-0175">Coiled coil</keyword>
<comment type="similarity">
    <text evidence="2">Belongs to the syntaxin family.</text>
</comment>
<dbReference type="Gene3D" id="1.20.5.110">
    <property type="match status" value="1"/>
</dbReference>
<dbReference type="PANTHER" id="PTHR15959">
    <property type="entry name" value="SYNTAXIN-18"/>
    <property type="match status" value="1"/>
</dbReference>
<dbReference type="Pfam" id="PF10496">
    <property type="entry name" value="Syntaxin-18_N"/>
    <property type="match status" value="1"/>
</dbReference>
<feature type="compositionally biased region" description="Basic and acidic residues" evidence="9">
    <location>
        <begin position="195"/>
        <end position="206"/>
    </location>
</feature>
<dbReference type="EMBL" id="SSOP01000009">
    <property type="protein sequence ID" value="KAB5595471.1"/>
    <property type="molecule type" value="Genomic_DNA"/>
</dbReference>
<keyword evidence="13" id="KW-1185">Reference proteome</keyword>
<protein>
    <submittedName>
        <fullName evidence="12">SNARE protein syntaxin 18/UFE1</fullName>
    </submittedName>
</protein>
<evidence type="ECO:0000256" key="5">
    <source>
        <dbReference type="ARBA" id="ARBA00022927"/>
    </source>
</evidence>
<evidence type="ECO:0000256" key="6">
    <source>
        <dbReference type="ARBA" id="ARBA00022989"/>
    </source>
</evidence>